<dbReference type="HOGENOM" id="CLU_3358084_0_0_5"/>
<comment type="caution">
    <text evidence="2">The sequence shown here is derived from an EMBL/GenBank/DDBJ whole genome shotgun (WGS) entry which is preliminary data.</text>
</comment>
<dbReference type="EMBL" id="CANI01000008">
    <property type="protein sequence ID" value="CCM74860.1"/>
    <property type="molecule type" value="Genomic_DNA"/>
</dbReference>
<gene>
    <name evidence="2" type="ORF">BN77_2005</name>
</gene>
<keyword evidence="3" id="KW-1185">Reference proteome</keyword>
<evidence type="ECO:0000313" key="3">
    <source>
        <dbReference type="Proteomes" id="UP000009319"/>
    </source>
</evidence>
<reference evidence="2 3" key="1">
    <citation type="journal article" date="2013" name="Genome Announc.">
        <title>Draft Genome Sequence of Rhizobium mesoamericanum STM3625, a Nitrogen-Fixing Symbiont of Mimosa pudica Isolated in French Guiana (South America).</title>
        <authorList>
            <person name="Moulin L."/>
            <person name="Mornico D."/>
            <person name="Melkonian R."/>
            <person name="Klonowska A."/>
        </authorList>
    </citation>
    <scope>NUCLEOTIDE SEQUENCE [LARGE SCALE GENOMIC DNA]</scope>
    <source>
        <strain evidence="2 3">STM3625</strain>
    </source>
</reference>
<feature type="region of interest" description="Disordered" evidence="1">
    <location>
        <begin position="1"/>
        <end position="36"/>
    </location>
</feature>
<dbReference type="AlphaFoldDB" id="K0PTZ9"/>
<proteinExistence type="predicted"/>
<evidence type="ECO:0000313" key="2">
    <source>
        <dbReference type="EMBL" id="CCM74860.1"/>
    </source>
</evidence>
<accession>K0PTZ9</accession>
<name>K0PTZ9_9HYPH</name>
<dbReference type="STRING" id="1211777.BN77_2005"/>
<protein>
    <submittedName>
        <fullName evidence="2">Uncharacterized protein</fullName>
    </submittedName>
</protein>
<organism evidence="2 3">
    <name type="scientific">Rhizobium mesoamericanum STM3625</name>
    <dbReference type="NCBI Taxonomy" id="1211777"/>
    <lineage>
        <taxon>Bacteria</taxon>
        <taxon>Pseudomonadati</taxon>
        <taxon>Pseudomonadota</taxon>
        <taxon>Alphaproteobacteria</taxon>
        <taxon>Hyphomicrobiales</taxon>
        <taxon>Rhizobiaceae</taxon>
        <taxon>Rhizobium/Agrobacterium group</taxon>
        <taxon>Rhizobium</taxon>
    </lineage>
</organism>
<dbReference type="Proteomes" id="UP000009319">
    <property type="component" value="Unassembled WGS sequence"/>
</dbReference>
<feature type="compositionally biased region" description="Polar residues" evidence="1">
    <location>
        <begin position="14"/>
        <end position="28"/>
    </location>
</feature>
<sequence>MNKDISPLPARGWQTPSGHESRAWSHNFTGIARDRN</sequence>
<evidence type="ECO:0000256" key="1">
    <source>
        <dbReference type="SAM" id="MobiDB-lite"/>
    </source>
</evidence>